<proteinExistence type="predicted"/>
<keyword evidence="3" id="KW-1185">Reference proteome</keyword>
<protein>
    <recommendedName>
        <fullName evidence="4">DoxX family membrane protein</fullName>
    </recommendedName>
</protein>
<feature type="transmembrane region" description="Helical" evidence="1">
    <location>
        <begin position="106"/>
        <end position="121"/>
    </location>
</feature>
<reference evidence="2" key="1">
    <citation type="submission" date="2021-04" db="EMBL/GenBank/DDBJ databases">
        <title>Draft genome sequence of Xylanibacillus composti strain K13.</title>
        <authorList>
            <person name="Uke A."/>
            <person name="Chhe C."/>
            <person name="Baramee S."/>
            <person name="Kosugi A."/>
        </authorList>
    </citation>
    <scope>NUCLEOTIDE SEQUENCE</scope>
    <source>
        <strain evidence="2">K13</strain>
    </source>
</reference>
<keyword evidence="1" id="KW-1133">Transmembrane helix</keyword>
<feature type="transmembrane region" description="Helical" evidence="1">
    <location>
        <begin position="215"/>
        <end position="238"/>
    </location>
</feature>
<dbReference type="Proteomes" id="UP000677918">
    <property type="component" value="Unassembled WGS sequence"/>
</dbReference>
<accession>A0A8J4M230</accession>
<feature type="transmembrane region" description="Helical" evidence="1">
    <location>
        <begin position="176"/>
        <end position="195"/>
    </location>
</feature>
<dbReference type="AlphaFoldDB" id="A0A8J4M230"/>
<dbReference type="EMBL" id="BOVK01000016">
    <property type="protein sequence ID" value="GIQ68705.1"/>
    <property type="molecule type" value="Genomic_DNA"/>
</dbReference>
<sequence>MYAGSTGIQWLHVKWFIGDEQGTPLPMAEVLTGPFWFWFAVTLTGLLIAAVFNEPLQRISFIAKLHETLDRYKRYVPEVLRVGLAVSLVMQIATRSYLAPEFAADAWWVVALQFIAFLFLFRRRTLALVGFVLLVLYGYAIFQYGWFHALDYVFYAGIIYYLWIHRTYASHTATPVLYLTLGFSLAWAGLEKMTMPELSFGIVERFDVPTFGFTVEHFVLISAFIELGLAWSLIVGILNRFVSILVTLVFIATTTVFGFTEIVGHTIIHALLLMFILEGEGALKTPFQFHRSPALRYSFVLVNFCVLLFGLMALYIALGS</sequence>
<comment type="caution">
    <text evidence="2">The sequence shown here is derived from an EMBL/GenBank/DDBJ whole genome shotgun (WGS) entry which is preliminary data.</text>
</comment>
<feature type="transmembrane region" description="Helical" evidence="1">
    <location>
        <begin position="152"/>
        <end position="169"/>
    </location>
</feature>
<feature type="transmembrane region" description="Helical" evidence="1">
    <location>
        <begin position="297"/>
        <end position="318"/>
    </location>
</feature>
<feature type="transmembrane region" description="Helical" evidence="1">
    <location>
        <begin position="75"/>
        <end position="94"/>
    </location>
</feature>
<keyword evidence="1" id="KW-0472">Membrane</keyword>
<feature type="transmembrane region" description="Helical" evidence="1">
    <location>
        <begin position="126"/>
        <end position="146"/>
    </location>
</feature>
<keyword evidence="1" id="KW-0812">Transmembrane</keyword>
<organism evidence="2 3">
    <name type="scientific">Xylanibacillus composti</name>
    <dbReference type="NCBI Taxonomy" id="1572762"/>
    <lineage>
        <taxon>Bacteria</taxon>
        <taxon>Bacillati</taxon>
        <taxon>Bacillota</taxon>
        <taxon>Bacilli</taxon>
        <taxon>Bacillales</taxon>
        <taxon>Paenibacillaceae</taxon>
        <taxon>Xylanibacillus</taxon>
    </lineage>
</organism>
<evidence type="ECO:0000256" key="1">
    <source>
        <dbReference type="SAM" id="Phobius"/>
    </source>
</evidence>
<evidence type="ECO:0008006" key="4">
    <source>
        <dbReference type="Google" id="ProtNLM"/>
    </source>
</evidence>
<gene>
    <name evidence="2" type="ORF">XYCOK13_15290</name>
</gene>
<dbReference type="RefSeq" id="WP_244865054.1">
    <property type="nucleotide sequence ID" value="NZ_BOVK01000016.1"/>
</dbReference>
<feature type="transmembrane region" description="Helical" evidence="1">
    <location>
        <begin position="245"/>
        <end position="277"/>
    </location>
</feature>
<name>A0A8J4M230_9BACL</name>
<evidence type="ECO:0000313" key="3">
    <source>
        <dbReference type="Proteomes" id="UP000677918"/>
    </source>
</evidence>
<evidence type="ECO:0000313" key="2">
    <source>
        <dbReference type="EMBL" id="GIQ68705.1"/>
    </source>
</evidence>
<feature type="transmembrane region" description="Helical" evidence="1">
    <location>
        <begin position="35"/>
        <end position="54"/>
    </location>
</feature>